<dbReference type="AlphaFoldDB" id="A0A445AMI4"/>
<dbReference type="InterPro" id="IPR057906">
    <property type="entry name" value="Nal1"/>
</dbReference>
<reference evidence="3 4" key="1">
    <citation type="submission" date="2019-01" db="EMBL/GenBank/DDBJ databases">
        <title>Sequencing of cultivated peanut Arachis hypogaea provides insights into genome evolution and oil improvement.</title>
        <authorList>
            <person name="Chen X."/>
        </authorList>
    </citation>
    <scope>NUCLEOTIDE SEQUENCE [LARGE SCALE GENOMIC DNA]</scope>
    <source>
        <strain evidence="4">cv. Fuhuasheng</strain>
        <tissue evidence="3">Leaves</tissue>
    </source>
</reference>
<dbReference type="EMBL" id="SDMP01000011">
    <property type="protein sequence ID" value="RYR27656.1"/>
    <property type="molecule type" value="Genomic_DNA"/>
</dbReference>
<dbReference type="Pfam" id="PF25608">
    <property type="entry name" value="NAL1_N"/>
    <property type="match status" value="1"/>
</dbReference>
<evidence type="ECO:0000313" key="3">
    <source>
        <dbReference type="EMBL" id="RYR27656.1"/>
    </source>
</evidence>
<sequence length="289" mass="32288">MHFSITSPTHHAIQGFKYDLNMLQTELSFTQFKVASGTSLYAFAVYSYLSLTSYQSAFVYIRILFYVNRKMERTRFNMRGRNSGSTPSEESSLDLERNCCSHSNLPSLSPPTLQPFASAGQHCDGNAAYFSWPSRLNDAAEERANYFLNLQKGVLPETLGRLPKGQQATTLLELMTIRAFHSKILRCYSLGTAIGFRIRRGVLTDIPAILVFVSRKVHKQWLSPIQCLPTALEGPGGVWCDVDVVEFSYFGAPEPVPKEQLYTEIVDDLRGGDPCIGSGSQVFLCSNLK</sequence>
<dbReference type="Proteomes" id="UP000289738">
    <property type="component" value="Chromosome B01"/>
</dbReference>
<dbReference type="PANTHER" id="PTHR31521">
    <property type="entry name" value="EXPRESSED PROTEIN"/>
    <property type="match status" value="1"/>
</dbReference>
<evidence type="ECO:0000259" key="2">
    <source>
        <dbReference type="Pfam" id="PF25608"/>
    </source>
</evidence>
<accession>A0A445AMI4</accession>
<dbReference type="InterPro" id="IPR057905">
    <property type="entry name" value="Nal1_N"/>
</dbReference>
<protein>
    <recommendedName>
        <fullName evidence="2">Nal1 N-terminal domain-containing protein</fullName>
    </recommendedName>
</protein>
<keyword evidence="1" id="KW-0812">Transmembrane</keyword>
<evidence type="ECO:0000256" key="1">
    <source>
        <dbReference type="SAM" id="Phobius"/>
    </source>
</evidence>
<keyword evidence="1" id="KW-0472">Membrane</keyword>
<feature type="domain" description="Nal1 N-terminal" evidence="2">
    <location>
        <begin position="166"/>
        <end position="245"/>
    </location>
</feature>
<keyword evidence="1" id="KW-1133">Transmembrane helix</keyword>
<keyword evidence="4" id="KW-1185">Reference proteome</keyword>
<organism evidence="3 4">
    <name type="scientific">Arachis hypogaea</name>
    <name type="common">Peanut</name>
    <dbReference type="NCBI Taxonomy" id="3818"/>
    <lineage>
        <taxon>Eukaryota</taxon>
        <taxon>Viridiplantae</taxon>
        <taxon>Streptophyta</taxon>
        <taxon>Embryophyta</taxon>
        <taxon>Tracheophyta</taxon>
        <taxon>Spermatophyta</taxon>
        <taxon>Magnoliopsida</taxon>
        <taxon>eudicotyledons</taxon>
        <taxon>Gunneridae</taxon>
        <taxon>Pentapetalae</taxon>
        <taxon>rosids</taxon>
        <taxon>fabids</taxon>
        <taxon>Fabales</taxon>
        <taxon>Fabaceae</taxon>
        <taxon>Papilionoideae</taxon>
        <taxon>50 kb inversion clade</taxon>
        <taxon>dalbergioids sensu lato</taxon>
        <taxon>Dalbergieae</taxon>
        <taxon>Pterocarpus clade</taxon>
        <taxon>Arachis</taxon>
    </lineage>
</organism>
<comment type="caution">
    <text evidence="3">The sequence shown here is derived from an EMBL/GenBank/DDBJ whole genome shotgun (WGS) entry which is preliminary data.</text>
</comment>
<evidence type="ECO:0000313" key="4">
    <source>
        <dbReference type="Proteomes" id="UP000289738"/>
    </source>
</evidence>
<gene>
    <name evidence="3" type="ORF">Ahy_B01g051674</name>
</gene>
<dbReference type="PANTHER" id="PTHR31521:SF3">
    <property type="entry name" value="TRYPSIN FAMILY PROTEIN"/>
    <property type="match status" value="1"/>
</dbReference>
<proteinExistence type="predicted"/>
<feature type="transmembrane region" description="Helical" evidence="1">
    <location>
        <begin position="40"/>
        <end position="65"/>
    </location>
</feature>
<name>A0A445AMI4_ARAHY</name>